<accession>A0A7C0WUD4</accession>
<reference evidence="1" key="1">
    <citation type="journal article" date="2020" name="mSystems">
        <title>Genome- and Community-Level Interaction Insights into Carbon Utilization and Element Cycling Functions of Hydrothermarchaeota in Hydrothermal Sediment.</title>
        <authorList>
            <person name="Zhou Z."/>
            <person name="Liu Y."/>
            <person name="Xu W."/>
            <person name="Pan J."/>
            <person name="Luo Z.H."/>
            <person name="Li M."/>
        </authorList>
    </citation>
    <scope>NUCLEOTIDE SEQUENCE [LARGE SCALE GENOMIC DNA]</scope>
    <source>
        <strain evidence="1">HyVt-19</strain>
    </source>
</reference>
<name>A0A7C0WUD4_9BACT</name>
<dbReference type="EMBL" id="DQZW01000112">
    <property type="protein sequence ID" value="HDL89735.1"/>
    <property type="molecule type" value="Genomic_DNA"/>
</dbReference>
<proteinExistence type="predicted"/>
<organism evidence="1">
    <name type="scientific">Thermodesulforhabdus norvegica</name>
    <dbReference type="NCBI Taxonomy" id="39841"/>
    <lineage>
        <taxon>Bacteria</taxon>
        <taxon>Pseudomonadati</taxon>
        <taxon>Thermodesulfobacteriota</taxon>
        <taxon>Syntrophobacteria</taxon>
        <taxon>Syntrophobacterales</taxon>
        <taxon>Thermodesulforhabdaceae</taxon>
        <taxon>Thermodesulforhabdus</taxon>
    </lineage>
</organism>
<comment type="caution">
    <text evidence="1">The sequence shown here is derived from an EMBL/GenBank/DDBJ whole genome shotgun (WGS) entry which is preliminary data.</text>
</comment>
<gene>
    <name evidence="1" type="ORF">ENG14_02390</name>
</gene>
<evidence type="ECO:0008006" key="2">
    <source>
        <dbReference type="Google" id="ProtNLM"/>
    </source>
</evidence>
<protein>
    <recommendedName>
        <fullName evidence="2">SprT-like family protein</fullName>
    </recommendedName>
</protein>
<dbReference type="Proteomes" id="UP000886355">
    <property type="component" value="Unassembled WGS sequence"/>
</dbReference>
<sequence>MKKKFTKAKQFKLFKKTVEKSVKLFGLTQYNIHLIHGELGSEDMGGANIKELRKSVTIWLSNSKDHSPDDIKRTAVHEVLHLLTARMCWLATARYIENNDISEEDEAIVSRLEGFIFNGNVTS</sequence>
<evidence type="ECO:0000313" key="1">
    <source>
        <dbReference type="EMBL" id="HDL89735.1"/>
    </source>
</evidence>
<dbReference type="AlphaFoldDB" id="A0A7C0WUD4"/>